<keyword evidence="3" id="KW-0732">Signal</keyword>
<keyword evidence="2" id="KW-0964">Secreted</keyword>
<evidence type="ECO:0000256" key="1">
    <source>
        <dbReference type="ARBA" id="ARBA00004613"/>
    </source>
</evidence>
<evidence type="ECO:0000256" key="2">
    <source>
        <dbReference type="ARBA" id="ARBA00022525"/>
    </source>
</evidence>
<sequence>MVLIILMHDVVPSSGQITFSKDWRAGGKRSATLASNGISVLDVPCDQLAEYSSTKIRDLVRKEAVALLQCEFNGNKNEVSSTKK</sequence>
<dbReference type="EMBL" id="JAPWDV010000002">
    <property type="protein sequence ID" value="KAJ6219480.1"/>
    <property type="molecule type" value="Genomic_DNA"/>
</dbReference>
<dbReference type="GO" id="GO:0005576">
    <property type="term" value="C:extracellular region"/>
    <property type="evidence" value="ECO:0007669"/>
    <property type="project" value="UniProtKB-SubCell"/>
</dbReference>
<keyword evidence="5" id="KW-1185">Reference proteome</keyword>
<accession>A0A9Q0M5C5</accession>
<evidence type="ECO:0000313" key="4">
    <source>
        <dbReference type="EMBL" id="KAJ6219480.1"/>
    </source>
</evidence>
<dbReference type="Pfam" id="PF06377">
    <property type="entry name" value="Adipokin_hormo"/>
    <property type="match status" value="1"/>
</dbReference>
<evidence type="ECO:0000313" key="5">
    <source>
        <dbReference type="Proteomes" id="UP001142055"/>
    </source>
</evidence>
<dbReference type="Proteomes" id="UP001142055">
    <property type="component" value="Chromosome 2"/>
</dbReference>
<proteinExistence type="predicted"/>
<dbReference type="GO" id="GO:0005179">
    <property type="term" value="F:hormone activity"/>
    <property type="evidence" value="ECO:0007669"/>
    <property type="project" value="InterPro"/>
</dbReference>
<name>A0A9Q0M5C5_BLOTA</name>
<evidence type="ECO:0000256" key="3">
    <source>
        <dbReference type="ARBA" id="ARBA00022729"/>
    </source>
</evidence>
<protein>
    <submittedName>
        <fullName evidence="4">Uncharacterized protein</fullName>
    </submittedName>
</protein>
<comment type="subcellular location">
    <subcellularLocation>
        <location evidence="1">Secreted</location>
    </subcellularLocation>
</comment>
<comment type="caution">
    <text evidence="4">The sequence shown here is derived from an EMBL/GenBank/DDBJ whole genome shotgun (WGS) entry which is preliminary data.</text>
</comment>
<organism evidence="4 5">
    <name type="scientific">Blomia tropicalis</name>
    <name type="common">Mite</name>
    <dbReference type="NCBI Taxonomy" id="40697"/>
    <lineage>
        <taxon>Eukaryota</taxon>
        <taxon>Metazoa</taxon>
        <taxon>Ecdysozoa</taxon>
        <taxon>Arthropoda</taxon>
        <taxon>Chelicerata</taxon>
        <taxon>Arachnida</taxon>
        <taxon>Acari</taxon>
        <taxon>Acariformes</taxon>
        <taxon>Sarcoptiformes</taxon>
        <taxon>Astigmata</taxon>
        <taxon>Glycyphagoidea</taxon>
        <taxon>Echimyopodidae</taxon>
        <taxon>Blomia</taxon>
    </lineage>
</organism>
<gene>
    <name evidence="4" type="ORF">RDWZM_005292</name>
</gene>
<reference evidence="4" key="1">
    <citation type="submission" date="2022-12" db="EMBL/GenBank/DDBJ databases">
        <title>Genome assemblies of Blomia tropicalis.</title>
        <authorList>
            <person name="Cui Y."/>
        </authorList>
    </citation>
    <scope>NUCLEOTIDE SEQUENCE</scope>
    <source>
        <tissue evidence="4">Adult mites</tissue>
    </source>
</reference>
<dbReference type="InterPro" id="IPR010475">
    <property type="entry name" value="AKH/RPCH_hormone"/>
</dbReference>
<dbReference type="AlphaFoldDB" id="A0A9Q0M5C5"/>